<name>A0A168EXI2_9BACL</name>
<proteinExistence type="predicted"/>
<organism evidence="1 2">
    <name type="scientific">Paenibacillus glucanolyticus</name>
    <dbReference type="NCBI Taxonomy" id="59843"/>
    <lineage>
        <taxon>Bacteria</taxon>
        <taxon>Bacillati</taxon>
        <taxon>Bacillota</taxon>
        <taxon>Bacilli</taxon>
        <taxon>Bacillales</taxon>
        <taxon>Paenibacillaceae</taxon>
        <taxon>Paenibacillus</taxon>
    </lineage>
</organism>
<gene>
    <name evidence="1" type="ORF">AWU65_02725</name>
</gene>
<dbReference type="Proteomes" id="UP000076796">
    <property type="component" value="Unassembled WGS sequence"/>
</dbReference>
<evidence type="ECO:0000313" key="1">
    <source>
        <dbReference type="EMBL" id="KZS44916.1"/>
    </source>
</evidence>
<evidence type="ECO:0000313" key="2">
    <source>
        <dbReference type="Proteomes" id="UP000076796"/>
    </source>
</evidence>
<dbReference type="AlphaFoldDB" id="A0A168EXI2"/>
<dbReference type="RefSeq" id="WP_063477421.1">
    <property type="nucleotide sequence ID" value="NZ_LWMH01000001.1"/>
</dbReference>
<dbReference type="EMBL" id="LWMH01000001">
    <property type="protein sequence ID" value="KZS44916.1"/>
    <property type="molecule type" value="Genomic_DNA"/>
</dbReference>
<sequence>MKKPYIANYVIRSSSSSERIITETIEQSEPDEILLCQNDDYRKQTATIEQTEPDEYILFSDEWRKETRSIENSEPDEMIFW</sequence>
<protein>
    <submittedName>
        <fullName evidence="1">Uncharacterized protein</fullName>
    </submittedName>
</protein>
<dbReference type="OrthoDB" id="2661758at2"/>
<accession>A0A168EXI2</accession>
<comment type="caution">
    <text evidence="1">The sequence shown here is derived from an EMBL/GenBank/DDBJ whole genome shotgun (WGS) entry which is preliminary data.</text>
</comment>
<reference evidence="1" key="1">
    <citation type="journal article" date="2016" name="Genome Announc.">
        <title>Draft genomes of two strains of Paenibacillus glucanolyticus with capability to degrade lignocellulose.</title>
        <authorList>
            <person name="Mathews S.L."/>
            <person name="Pawlak J."/>
            <person name="Grunden A.M."/>
        </authorList>
    </citation>
    <scope>NUCLEOTIDE SEQUENCE [LARGE SCALE GENOMIC DNA]</scope>
    <source>
        <strain evidence="1">SLM1</strain>
    </source>
</reference>
<keyword evidence="2" id="KW-1185">Reference proteome</keyword>